<dbReference type="EMBL" id="JAGGLM010000024">
    <property type="protein sequence ID" value="MBP2033866.1"/>
    <property type="molecule type" value="Genomic_DNA"/>
</dbReference>
<feature type="compositionally biased region" description="Gly residues" evidence="8">
    <location>
        <begin position="337"/>
        <end position="356"/>
    </location>
</feature>
<keyword evidence="6 9" id="KW-1133">Transmembrane helix</keyword>
<keyword evidence="13" id="KW-1185">Reference proteome</keyword>
<keyword evidence="5 9" id="KW-0812">Transmembrane</keyword>
<feature type="transmembrane region" description="Helical" evidence="9">
    <location>
        <begin position="89"/>
        <end position="108"/>
    </location>
</feature>
<keyword evidence="7 9" id="KW-0472">Membrane</keyword>
<dbReference type="RefSeq" id="WP_209703118.1">
    <property type="nucleotide sequence ID" value="NZ_JAGGLM010000024.1"/>
</dbReference>
<sequence>MKRIKFTKGNIALCGILLLSAILNFANLSIEGYGNSYYAAGVKSMMINFKNFFFVSFDPSGFVSIDKPPLGFWIQTISAKIFGFSGWSILFPEALAGVISVALVYYIVKRSFGTAAGLISALFLTITPVFIATSRNNTIDNLLVVTLLIACLFLSKAAEKGNFKYLIISLVLVGIGFNIKMLEAYMVAPALYITYLISSAAPVKKRLKHLVIGSIILIAVSFSWAIVVDLVPSQYRPFVGSSTNNTVIELISGHNGIARLSGSSGGMGGGGGAPGEMSQNQKSFKNNMQQSTSNMKNTNENAAQSGNPGGTPPSGSPGNNNSGAPNSNTSKGNTGRSNGGGPGGGGPGGSGLSGSFGGQTTAGITRLFSKNILSDQIVWFLPLALLGFIAAAIKEKLKAPFDNKKKLDLVMWIVWLLPEFLYFSYTKGLFHPYYLTMLAPPIAALSGIGITSMWKLYKGNGIKAYLLPVALIATGLVHLLMLSYFTNLSSSIRYTIIAALVICFASSIILIIYKIIKGRNLNANKHLNFAKAFTALAIIGILATPAIGSSAAITHSISGTIPCGGLELLSNSGSQMMGGGHGEMNSSNTKLISFLESHTSTEKYMLVVSSSNSAEDIILKSGKGVMTLGGFSGSDNIITLSKFKELVKNGEVRYVLTGGMQGGSNDIMNWVKKNGKAVSESQWKNTTTSNNQLNKSNKSSTKSGFSGFDHNNSEALYDLKGSVK</sequence>
<feature type="transmembrane region" description="Helical" evidence="9">
    <location>
        <begin position="437"/>
        <end position="457"/>
    </location>
</feature>
<feature type="transmembrane region" description="Helical" evidence="9">
    <location>
        <begin position="210"/>
        <end position="228"/>
    </location>
</feature>
<feature type="compositionally biased region" description="Low complexity" evidence="8">
    <location>
        <begin position="684"/>
        <end position="703"/>
    </location>
</feature>
<feature type="transmembrane region" description="Helical" evidence="9">
    <location>
        <begin position="492"/>
        <end position="516"/>
    </location>
</feature>
<feature type="transmembrane region" description="Helical" evidence="9">
    <location>
        <begin position="377"/>
        <end position="395"/>
    </location>
</feature>
<evidence type="ECO:0000259" key="10">
    <source>
        <dbReference type="Pfam" id="PF13231"/>
    </source>
</evidence>
<feature type="transmembrane region" description="Helical" evidence="9">
    <location>
        <begin position="162"/>
        <end position="179"/>
    </location>
</feature>
<evidence type="ECO:0000256" key="6">
    <source>
        <dbReference type="ARBA" id="ARBA00022989"/>
    </source>
</evidence>
<feature type="transmembrane region" description="Helical" evidence="9">
    <location>
        <begin position="185"/>
        <end position="203"/>
    </location>
</feature>
<comment type="subcellular location">
    <subcellularLocation>
        <location evidence="1">Cell membrane</location>
        <topology evidence="1">Multi-pass membrane protein</topology>
    </subcellularLocation>
</comment>
<dbReference type="PANTHER" id="PTHR33908">
    <property type="entry name" value="MANNOSYLTRANSFERASE YKCB-RELATED"/>
    <property type="match status" value="1"/>
</dbReference>
<reference evidence="12 13" key="1">
    <citation type="submission" date="2021-03" db="EMBL/GenBank/DDBJ databases">
        <title>Genomic Encyclopedia of Type Strains, Phase IV (KMG-IV): sequencing the most valuable type-strain genomes for metagenomic binning, comparative biology and taxonomic classification.</title>
        <authorList>
            <person name="Goeker M."/>
        </authorList>
    </citation>
    <scope>NUCLEOTIDE SEQUENCE [LARGE SCALE GENOMIC DNA]</scope>
    <source>
        <strain evidence="12 13">DSM 28783</strain>
    </source>
</reference>
<evidence type="ECO:0000313" key="12">
    <source>
        <dbReference type="EMBL" id="MBP2033866.1"/>
    </source>
</evidence>
<feature type="compositionally biased region" description="Low complexity" evidence="8">
    <location>
        <begin position="316"/>
        <end position="336"/>
    </location>
</feature>
<evidence type="ECO:0000313" key="13">
    <source>
        <dbReference type="Proteomes" id="UP001519307"/>
    </source>
</evidence>
<evidence type="ECO:0000256" key="2">
    <source>
        <dbReference type="ARBA" id="ARBA00022475"/>
    </source>
</evidence>
<evidence type="ECO:0000256" key="4">
    <source>
        <dbReference type="ARBA" id="ARBA00022679"/>
    </source>
</evidence>
<evidence type="ECO:0000256" key="5">
    <source>
        <dbReference type="ARBA" id="ARBA00022692"/>
    </source>
</evidence>
<feature type="transmembrane region" description="Helical" evidence="9">
    <location>
        <begin position="464"/>
        <end position="486"/>
    </location>
</feature>
<evidence type="ECO:0000256" key="9">
    <source>
        <dbReference type="SAM" id="Phobius"/>
    </source>
</evidence>
<dbReference type="InterPro" id="IPR038731">
    <property type="entry name" value="RgtA/B/C-like"/>
</dbReference>
<feature type="compositionally biased region" description="Gly residues" evidence="8">
    <location>
        <begin position="263"/>
        <end position="274"/>
    </location>
</feature>
<evidence type="ECO:0000256" key="3">
    <source>
        <dbReference type="ARBA" id="ARBA00022676"/>
    </source>
</evidence>
<name>A0ABS4KWH8_9CLOT</name>
<proteinExistence type="predicted"/>
<feature type="region of interest" description="Disordered" evidence="8">
    <location>
        <begin position="261"/>
        <end position="356"/>
    </location>
</feature>
<protein>
    <submittedName>
        <fullName evidence="12">4-amino-4-deoxy-L-arabinose transferase-like glycosyltransferase</fullName>
    </submittedName>
</protein>
<feature type="transmembrane region" description="Helical" evidence="9">
    <location>
        <begin position="528"/>
        <end position="548"/>
    </location>
</feature>
<feature type="domain" description="Putative mannosyltransferase YkcA/B-like C-terminal" evidence="11">
    <location>
        <begin position="591"/>
        <end position="674"/>
    </location>
</feature>
<feature type="transmembrane region" description="Helical" evidence="9">
    <location>
        <begin position="138"/>
        <end position="155"/>
    </location>
</feature>
<gene>
    <name evidence="12" type="ORF">J2Z42_002579</name>
</gene>
<dbReference type="InterPro" id="IPR050297">
    <property type="entry name" value="LipidA_mod_glycosyltrf_83"/>
</dbReference>
<feature type="transmembrane region" description="Helical" evidence="9">
    <location>
        <begin position="115"/>
        <end position="132"/>
    </location>
</feature>
<feature type="transmembrane region" description="Helical" evidence="9">
    <location>
        <begin position="407"/>
        <end position="425"/>
    </location>
</feature>
<evidence type="ECO:0000259" key="11">
    <source>
        <dbReference type="Pfam" id="PF24878"/>
    </source>
</evidence>
<keyword evidence="4" id="KW-0808">Transferase</keyword>
<accession>A0ABS4KWH8</accession>
<dbReference type="Pfam" id="PF24878">
    <property type="entry name" value="YkcB_C"/>
    <property type="match status" value="1"/>
</dbReference>
<dbReference type="PANTHER" id="PTHR33908:SF3">
    <property type="entry name" value="UNDECAPRENYL PHOSPHATE-ALPHA-4-AMINO-4-DEOXY-L-ARABINOSE ARABINOSYL TRANSFERASE"/>
    <property type="match status" value="1"/>
</dbReference>
<evidence type="ECO:0000256" key="8">
    <source>
        <dbReference type="SAM" id="MobiDB-lite"/>
    </source>
</evidence>
<dbReference type="InterPro" id="IPR056785">
    <property type="entry name" value="YkcA/B-like_C"/>
</dbReference>
<feature type="compositionally biased region" description="Polar residues" evidence="8">
    <location>
        <begin position="277"/>
        <end position="304"/>
    </location>
</feature>
<organism evidence="12 13">
    <name type="scientific">Clostridium algifaecis</name>
    <dbReference type="NCBI Taxonomy" id="1472040"/>
    <lineage>
        <taxon>Bacteria</taxon>
        <taxon>Bacillati</taxon>
        <taxon>Bacillota</taxon>
        <taxon>Clostridia</taxon>
        <taxon>Eubacteriales</taxon>
        <taxon>Clostridiaceae</taxon>
        <taxon>Clostridium</taxon>
    </lineage>
</organism>
<evidence type="ECO:0000256" key="1">
    <source>
        <dbReference type="ARBA" id="ARBA00004651"/>
    </source>
</evidence>
<evidence type="ECO:0000256" key="7">
    <source>
        <dbReference type="ARBA" id="ARBA00023136"/>
    </source>
</evidence>
<dbReference type="Proteomes" id="UP001519307">
    <property type="component" value="Unassembled WGS sequence"/>
</dbReference>
<comment type="caution">
    <text evidence="12">The sequence shown here is derived from an EMBL/GenBank/DDBJ whole genome shotgun (WGS) entry which is preliminary data.</text>
</comment>
<feature type="domain" description="Glycosyltransferase RgtA/B/C/D-like" evidence="10">
    <location>
        <begin position="66"/>
        <end position="224"/>
    </location>
</feature>
<keyword evidence="2" id="KW-1003">Cell membrane</keyword>
<feature type="region of interest" description="Disordered" evidence="8">
    <location>
        <begin position="682"/>
        <end position="713"/>
    </location>
</feature>
<keyword evidence="3" id="KW-0328">Glycosyltransferase</keyword>
<dbReference type="Pfam" id="PF13231">
    <property type="entry name" value="PMT_2"/>
    <property type="match status" value="1"/>
</dbReference>